<accession>A0ABP7FKQ8</accession>
<dbReference type="InterPro" id="IPR029044">
    <property type="entry name" value="Nucleotide-diphossugar_trans"/>
</dbReference>
<comment type="similarity">
    <text evidence="1">Belongs to the glycosyltransferase 2 family.</text>
</comment>
<dbReference type="Gene3D" id="3.40.50.2000">
    <property type="entry name" value="Glycogen Phosphorylase B"/>
    <property type="match status" value="1"/>
</dbReference>
<dbReference type="SUPFAM" id="SSF53756">
    <property type="entry name" value="UDP-Glycosyltransferase/glycogen phosphorylase"/>
    <property type="match status" value="1"/>
</dbReference>
<reference evidence="7" key="1">
    <citation type="journal article" date="2019" name="Int. J. Syst. Evol. Microbiol.">
        <title>The Global Catalogue of Microorganisms (GCM) 10K type strain sequencing project: providing services to taxonomists for standard genome sequencing and annotation.</title>
        <authorList>
            <consortium name="The Broad Institute Genomics Platform"/>
            <consortium name="The Broad Institute Genome Sequencing Center for Infectious Disease"/>
            <person name="Wu L."/>
            <person name="Ma J."/>
        </authorList>
    </citation>
    <scope>NUCLEOTIDE SEQUENCE [LARGE SCALE GENOMIC DNA]</scope>
    <source>
        <strain evidence="7">JCM 17137</strain>
    </source>
</reference>
<proteinExistence type="inferred from homology"/>
<dbReference type="Gene3D" id="3.90.550.10">
    <property type="entry name" value="Spore Coat Polysaccharide Biosynthesis Protein SpsA, Chain A"/>
    <property type="match status" value="1"/>
</dbReference>
<keyword evidence="3" id="KW-0808">Transferase</keyword>
<feature type="domain" description="Glycosyl transferase family 28 C-terminal" evidence="5">
    <location>
        <begin position="17"/>
        <end position="150"/>
    </location>
</feature>
<evidence type="ECO:0000256" key="3">
    <source>
        <dbReference type="ARBA" id="ARBA00022679"/>
    </source>
</evidence>
<name>A0ABP7FKQ8_9ACTN</name>
<sequence>MTDPCLAHDRADERPLVLVTVGTDYHRFDRLIDWIDDYAGQRPDVRVLVQHGASRAPTVAEGVDFFDGDRLRAEMARAAVVVTHGGPASITEARAARRLPLVVARDPELGEHVDGHQQRFVSRLDGVGLVRNCADAHELAVTVDKALAQPGEFILEGTGHSAQERVALQAGHLIDLLMTPGTGGADRPLPPPVPDGPAQAWPDVTVVVPTRDRPDLLRSTLRSIATQDYPGTVLTLVVYDGTPPDHSLTQLAGDRPVRVLRNSLTSGLAGARNSGILAARTDLVAFCDDDDTWLPHKLRRQVEVMRAEPKTEAVCCGITVAYGETEAPRVLDRTAITFADLLRSRLTELHPSTFLIRRDALVHGCGAVDEEIPGSYGEDYELLLRLARRGPVRNVPDPGVRVLWHRRSHFSGRWQTISTALRWLLTKYPEFRLVPAGYARLSGQIAFAEAAAGRRTAALEWTMAALRHRGGEPRAYLALAVACGLPAETVLNALHKHGRGV</sequence>
<dbReference type="RefSeq" id="WP_344970626.1">
    <property type="nucleotide sequence ID" value="NZ_BAABDD010000008.1"/>
</dbReference>
<dbReference type="PANTHER" id="PTHR43685">
    <property type="entry name" value="GLYCOSYLTRANSFERASE"/>
    <property type="match status" value="1"/>
</dbReference>
<comment type="caution">
    <text evidence="6">The sequence shown here is derived from an EMBL/GenBank/DDBJ whole genome shotgun (WGS) entry which is preliminary data.</text>
</comment>
<evidence type="ECO:0000256" key="1">
    <source>
        <dbReference type="ARBA" id="ARBA00006739"/>
    </source>
</evidence>
<protein>
    <recommendedName>
        <fullName evidence="8">UDP-N-acetylglucosamine transferase subunit ALG13</fullName>
    </recommendedName>
</protein>
<dbReference type="Pfam" id="PF00535">
    <property type="entry name" value="Glycos_transf_2"/>
    <property type="match status" value="1"/>
</dbReference>
<feature type="domain" description="Glycosyltransferase 2-like" evidence="4">
    <location>
        <begin position="205"/>
        <end position="361"/>
    </location>
</feature>
<organism evidence="6 7">
    <name type="scientific">Salinactinospora qingdaonensis</name>
    <dbReference type="NCBI Taxonomy" id="702744"/>
    <lineage>
        <taxon>Bacteria</taxon>
        <taxon>Bacillati</taxon>
        <taxon>Actinomycetota</taxon>
        <taxon>Actinomycetes</taxon>
        <taxon>Streptosporangiales</taxon>
        <taxon>Nocardiopsidaceae</taxon>
        <taxon>Salinactinospora</taxon>
    </lineage>
</organism>
<keyword evidence="2" id="KW-0328">Glycosyltransferase</keyword>
<evidence type="ECO:0000313" key="7">
    <source>
        <dbReference type="Proteomes" id="UP001500908"/>
    </source>
</evidence>
<evidence type="ECO:0008006" key="8">
    <source>
        <dbReference type="Google" id="ProtNLM"/>
    </source>
</evidence>
<gene>
    <name evidence="6" type="ORF">GCM10022402_22570</name>
</gene>
<evidence type="ECO:0000256" key="2">
    <source>
        <dbReference type="ARBA" id="ARBA00022676"/>
    </source>
</evidence>
<keyword evidence="7" id="KW-1185">Reference proteome</keyword>
<evidence type="ECO:0000259" key="4">
    <source>
        <dbReference type="Pfam" id="PF00535"/>
    </source>
</evidence>
<dbReference type="InterPro" id="IPR050834">
    <property type="entry name" value="Glycosyltransf_2"/>
</dbReference>
<evidence type="ECO:0000313" key="6">
    <source>
        <dbReference type="EMBL" id="GAA3742367.1"/>
    </source>
</evidence>
<dbReference type="SUPFAM" id="SSF53448">
    <property type="entry name" value="Nucleotide-diphospho-sugar transferases"/>
    <property type="match status" value="1"/>
</dbReference>
<dbReference type="InterPro" id="IPR007235">
    <property type="entry name" value="Glyco_trans_28_C"/>
</dbReference>
<evidence type="ECO:0000259" key="5">
    <source>
        <dbReference type="Pfam" id="PF04101"/>
    </source>
</evidence>
<dbReference type="EMBL" id="BAABDD010000008">
    <property type="protein sequence ID" value="GAA3742367.1"/>
    <property type="molecule type" value="Genomic_DNA"/>
</dbReference>
<dbReference type="PANTHER" id="PTHR43685:SF5">
    <property type="entry name" value="GLYCOSYLTRANSFERASE EPSE-RELATED"/>
    <property type="match status" value="1"/>
</dbReference>
<dbReference type="CDD" id="cd00761">
    <property type="entry name" value="Glyco_tranf_GTA_type"/>
    <property type="match status" value="1"/>
</dbReference>
<dbReference type="InterPro" id="IPR001173">
    <property type="entry name" value="Glyco_trans_2-like"/>
</dbReference>
<dbReference type="Proteomes" id="UP001500908">
    <property type="component" value="Unassembled WGS sequence"/>
</dbReference>
<dbReference type="Pfam" id="PF04101">
    <property type="entry name" value="Glyco_tran_28_C"/>
    <property type="match status" value="1"/>
</dbReference>